<reference evidence="1" key="1">
    <citation type="journal article" date="2014" name="Front. Microbiol.">
        <title>High frequency of phylogenetically diverse reductive dehalogenase-homologous genes in deep subseafloor sedimentary metagenomes.</title>
        <authorList>
            <person name="Kawai M."/>
            <person name="Futagami T."/>
            <person name="Toyoda A."/>
            <person name="Takaki Y."/>
            <person name="Nishi S."/>
            <person name="Hori S."/>
            <person name="Arai W."/>
            <person name="Tsubouchi T."/>
            <person name="Morono Y."/>
            <person name="Uchiyama I."/>
            <person name="Ito T."/>
            <person name="Fujiyama A."/>
            <person name="Inagaki F."/>
            <person name="Takami H."/>
        </authorList>
    </citation>
    <scope>NUCLEOTIDE SEQUENCE</scope>
    <source>
        <strain evidence="1">Expedition CK06-06</strain>
    </source>
</reference>
<accession>X0U332</accession>
<proteinExistence type="predicted"/>
<gene>
    <name evidence="1" type="ORF">S01H1_16565</name>
</gene>
<dbReference type="EMBL" id="BARS01008723">
    <property type="protein sequence ID" value="GAF82865.1"/>
    <property type="molecule type" value="Genomic_DNA"/>
</dbReference>
<protein>
    <submittedName>
        <fullName evidence="1">Uncharacterized protein</fullName>
    </submittedName>
</protein>
<evidence type="ECO:0000313" key="1">
    <source>
        <dbReference type="EMBL" id="GAF82865.1"/>
    </source>
</evidence>
<name>X0U332_9ZZZZ</name>
<dbReference type="AlphaFoldDB" id="X0U332"/>
<sequence length="112" mass="12483">MKLSEKINNYRRSIHKLPKGGYFITDSDLARWRANAANLEAENERIQVYSDSADKVADDLRIMVAQLEAFARKVHVGPHHTAIDATKCSALVDWVCGIMDEGLALLKGEQDG</sequence>
<organism evidence="1">
    <name type="scientific">marine sediment metagenome</name>
    <dbReference type="NCBI Taxonomy" id="412755"/>
    <lineage>
        <taxon>unclassified sequences</taxon>
        <taxon>metagenomes</taxon>
        <taxon>ecological metagenomes</taxon>
    </lineage>
</organism>
<comment type="caution">
    <text evidence="1">The sequence shown here is derived from an EMBL/GenBank/DDBJ whole genome shotgun (WGS) entry which is preliminary data.</text>
</comment>